<dbReference type="InterPro" id="IPR009875">
    <property type="entry name" value="PilZ_domain"/>
</dbReference>
<dbReference type="Proteomes" id="UP000703893">
    <property type="component" value="Unassembled WGS sequence"/>
</dbReference>
<accession>A0A937X3G2</accession>
<feature type="non-terminal residue" evidence="2">
    <location>
        <position position="58"/>
    </location>
</feature>
<comment type="caution">
    <text evidence="2">The sequence shown here is derived from an EMBL/GenBank/DDBJ whole genome shotgun (WGS) entry which is preliminary data.</text>
</comment>
<evidence type="ECO:0000313" key="2">
    <source>
        <dbReference type="EMBL" id="MBM3275244.1"/>
    </source>
</evidence>
<protein>
    <submittedName>
        <fullName evidence="2">PilZ domain-containing protein</fullName>
    </submittedName>
</protein>
<dbReference type="AlphaFoldDB" id="A0A937X3G2"/>
<dbReference type="GO" id="GO:0035438">
    <property type="term" value="F:cyclic-di-GMP binding"/>
    <property type="evidence" value="ECO:0007669"/>
    <property type="project" value="InterPro"/>
</dbReference>
<dbReference type="Pfam" id="PF07238">
    <property type="entry name" value="PilZ"/>
    <property type="match status" value="1"/>
</dbReference>
<evidence type="ECO:0000313" key="3">
    <source>
        <dbReference type="Proteomes" id="UP000703893"/>
    </source>
</evidence>
<dbReference type="EMBL" id="VGJX01000500">
    <property type="protein sequence ID" value="MBM3275244.1"/>
    <property type="molecule type" value="Genomic_DNA"/>
</dbReference>
<proteinExistence type="predicted"/>
<gene>
    <name evidence="2" type="ORF">FJZ00_08825</name>
</gene>
<sequence length="58" mass="6546">MSLNGLSFTRDDFLLEPGMTLLLAIPIEDSRDEIRLPGKVVWVKVGDDRQVQVDVAFE</sequence>
<evidence type="ECO:0000259" key="1">
    <source>
        <dbReference type="Pfam" id="PF07238"/>
    </source>
</evidence>
<organism evidence="2 3">
    <name type="scientific">Candidatus Tanganyikabacteria bacterium</name>
    <dbReference type="NCBI Taxonomy" id="2961651"/>
    <lineage>
        <taxon>Bacteria</taxon>
        <taxon>Bacillati</taxon>
        <taxon>Candidatus Sericytochromatia</taxon>
        <taxon>Candidatus Tanganyikabacteria</taxon>
    </lineage>
</organism>
<feature type="domain" description="PilZ" evidence="1">
    <location>
        <begin position="1"/>
        <end position="57"/>
    </location>
</feature>
<reference evidence="2 3" key="1">
    <citation type="submission" date="2019-03" db="EMBL/GenBank/DDBJ databases">
        <title>Lake Tanganyika Metagenome-Assembled Genomes (MAGs).</title>
        <authorList>
            <person name="Tran P."/>
        </authorList>
    </citation>
    <scope>NUCLEOTIDE SEQUENCE [LARGE SCALE GENOMIC DNA]</scope>
    <source>
        <strain evidence="2">K_DeepCast_65m_m2_236</strain>
    </source>
</reference>
<name>A0A937X3G2_9BACT</name>